<comment type="caution">
    <text evidence="1">The sequence shown here is derived from an EMBL/GenBank/DDBJ whole genome shotgun (WGS) entry which is preliminary data.</text>
</comment>
<reference evidence="1" key="1">
    <citation type="journal article" date="2023" name="Mol. Phylogenet. Evol.">
        <title>Genome-scale phylogeny and comparative genomics of the fungal order Sordariales.</title>
        <authorList>
            <person name="Hensen N."/>
            <person name="Bonometti L."/>
            <person name="Westerberg I."/>
            <person name="Brannstrom I.O."/>
            <person name="Guillou S."/>
            <person name="Cros-Aarteil S."/>
            <person name="Calhoun S."/>
            <person name="Haridas S."/>
            <person name="Kuo A."/>
            <person name="Mondo S."/>
            <person name="Pangilinan J."/>
            <person name="Riley R."/>
            <person name="LaButti K."/>
            <person name="Andreopoulos B."/>
            <person name="Lipzen A."/>
            <person name="Chen C."/>
            <person name="Yan M."/>
            <person name="Daum C."/>
            <person name="Ng V."/>
            <person name="Clum A."/>
            <person name="Steindorff A."/>
            <person name="Ohm R.A."/>
            <person name="Martin F."/>
            <person name="Silar P."/>
            <person name="Natvig D.O."/>
            <person name="Lalanne C."/>
            <person name="Gautier V."/>
            <person name="Ament-Velasquez S.L."/>
            <person name="Kruys A."/>
            <person name="Hutchinson M.I."/>
            <person name="Powell A.J."/>
            <person name="Barry K."/>
            <person name="Miller A.N."/>
            <person name="Grigoriev I.V."/>
            <person name="Debuchy R."/>
            <person name="Gladieux P."/>
            <person name="Hiltunen Thoren M."/>
            <person name="Johannesson H."/>
        </authorList>
    </citation>
    <scope>NUCLEOTIDE SEQUENCE</scope>
    <source>
        <strain evidence="1">CBS 731.68</strain>
    </source>
</reference>
<dbReference type="EMBL" id="MU853235">
    <property type="protein sequence ID" value="KAK4120972.1"/>
    <property type="molecule type" value="Genomic_DNA"/>
</dbReference>
<feature type="non-terminal residue" evidence="1">
    <location>
        <position position="1"/>
    </location>
</feature>
<evidence type="ECO:0000313" key="2">
    <source>
        <dbReference type="Proteomes" id="UP001302602"/>
    </source>
</evidence>
<gene>
    <name evidence="1" type="ORF">N657DRAFT_578581</name>
</gene>
<dbReference type="RefSeq" id="XP_062644743.1">
    <property type="nucleotide sequence ID" value="XM_062789329.1"/>
</dbReference>
<protein>
    <submittedName>
        <fullName evidence="1">Uncharacterized protein</fullName>
    </submittedName>
</protein>
<name>A0AAN6TUI6_9PEZI</name>
<dbReference type="Proteomes" id="UP001302602">
    <property type="component" value="Unassembled WGS sequence"/>
</dbReference>
<dbReference type="AlphaFoldDB" id="A0AAN6TUI6"/>
<keyword evidence="2" id="KW-1185">Reference proteome</keyword>
<accession>A0AAN6TUI6</accession>
<organism evidence="1 2">
    <name type="scientific">Parathielavia appendiculata</name>
    <dbReference type="NCBI Taxonomy" id="2587402"/>
    <lineage>
        <taxon>Eukaryota</taxon>
        <taxon>Fungi</taxon>
        <taxon>Dikarya</taxon>
        <taxon>Ascomycota</taxon>
        <taxon>Pezizomycotina</taxon>
        <taxon>Sordariomycetes</taxon>
        <taxon>Sordariomycetidae</taxon>
        <taxon>Sordariales</taxon>
        <taxon>Chaetomiaceae</taxon>
        <taxon>Parathielavia</taxon>
    </lineage>
</organism>
<sequence length="85" mass="9213">VPISEGTKFQVVEIQPGGSLRWAAEESRIRLCSVARGIVRVKLPAKEFPIGSNGMWKVKQGVACTLVNPFYSGAVVHVTALEDTM</sequence>
<reference evidence="1" key="2">
    <citation type="submission" date="2023-05" db="EMBL/GenBank/DDBJ databases">
        <authorList>
            <consortium name="Lawrence Berkeley National Laboratory"/>
            <person name="Steindorff A."/>
            <person name="Hensen N."/>
            <person name="Bonometti L."/>
            <person name="Westerberg I."/>
            <person name="Brannstrom I.O."/>
            <person name="Guillou S."/>
            <person name="Cros-Aarteil S."/>
            <person name="Calhoun S."/>
            <person name="Haridas S."/>
            <person name="Kuo A."/>
            <person name="Mondo S."/>
            <person name="Pangilinan J."/>
            <person name="Riley R."/>
            <person name="Labutti K."/>
            <person name="Andreopoulos B."/>
            <person name="Lipzen A."/>
            <person name="Chen C."/>
            <person name="Yanf M."/>
            <person name="Daum C."/>
            <person name="Ng V."/>
            <person name="Clum A."/>
            <person name="Ohm R."/>
            <person name="Martin F."/>
            <person name="Silar P."/>
            <person name="Natvig D."/>
            <person name="Lalanne C."/>
            <person name="Gautier V."/>
            <person name="Ament-Velasquez S.L."/>
            <person name="Kruys A."/>
            <person name="Hutchinson M.I."/>
            <person name="Powell A.J."/>
            <person name="Barry K."/>
            <person name="Miller A.N."/>
            <person name="Grigoriev I.V."/>
            <person name="Debuchy R."/>
            <person name="Gladieux P."/>
            <person name="Thoren M.H."/>
            <person name="Johannesson H."/>
        </authorList>
    </citation>
    <scope>NUCLEOTIDE SEQUENCE</scope>
    <source>
        <strain evidence="1">CBS 731.68</strain>
    </source>
</reference>
<evidence type="ECO:0000313" key="1">
    <source>
        <dbReference type="EMBL" id="KAK4120972.1"/>
    </source>
</evidence>
<proteinExistence type="predicted"/>
<dbReference type="GeneID" id="87826099"/>